<dbReference type="Gene3D" id="1.20.1560.10">
    <property type="entry name" value="ABC transporter type 1, transmembrane domain"/>
    <property type="match status" value="1"/>
</dbReference>
<dbReference type="InterPro" id="IPR011527">
    <property type="entry name" value="ABC1_TM_dom"/>
</dbReference>
<feature type="transmembrane region" description="Helical" evidence="9">
    <location>
        <begin position="196"/>
        <end position="217"/>
    </location>
</feature>
<evidence type="ECO:0000256" key="4">
    <source>
        <dbReference type="ARBA" id="ARBA00022692"/>
    </source>
</evidence>
<dbReference type="AlphaFoldDB" id="Q6MTH3"/>
<dbReference type="InterPro" id="IPR017871">
    <property type="entry name" value="ABC_transporter-like_CS"/>
</dbReference>
<evidence type="ECO:0000256" key="9">
    <source>
        <dbReference type="SAM" id="Phobius"/>
    </source>
</evidence>
<dbReference type="GO" id="GO:0005774">
    <property type="term" value="C:vacuolar membrane"/>
    <property type="evidence" value="ECO:0007669"/>
    <property type="project" value="TreeGrafter"/>
</dbReference>
<evidence type="ECO:0000256" key="5">
    <source>
        <dbReference type="ARBA" id="ARBA00022741"/>
    </source>
</evidence>
<keyword evidence="6 12" id="KW-0067">ATP-binding</keyword>
<evidence type="ECO:0000256" key="6">
    <source>
        <dbReference type="ARBA" id="ARBA00022840"/>
    </source>
</evidence>
<feature type="transmembrane region" description="Helical" evidence="9">
    <location>
        <begin position="279"/>
        <end position="306"/>
    </location>
</feature>
<dbReference type="PANTHER" id="PTHR24221:SF651">
    <property type="entry name" value="HEAVY METAL TOLERANCE PROTEIN"/>
    <property type="match status" value="1"/>
</dbReference>
<keyword evidence="7 9" id="KW-1133">Transmembrane helix</keyword>
<name>Q6MTH3_MYCMS</name>
<proteinExistence type="inferred from homology"/>
<dbReference type="PATRIC" id="fig|272632.4.peg.476"/>
<dbReference type="PROSITE" id="PS50893">
    <property type="entry name" value="ABC_TRANSPORTER_2"/>
    <property type="match status" value="1"/>
</dbReference>
<evidence type="ECO:0000313" key="12">
    <source>
        <dbReference type="EMBL" id="CAE77063.1"/>
    </source>
</evidence>
<evidence type="ECO:0000256" key="7">
    <source>
        <dbReference type="ARBA" id="ARBA00022989"/>
    </source>
</evidence>
<dbReference type="EMBL" id="BX293980">
    <property type="protein sequence ID" value="CAE77063.1"/>
    <property type="molecule type" value="Genomic_DNA"/>
</dbReference>
<evidence type="ECO:0000259" key="11">
    <source>
        <dbReference type="PROSITE" id="PS50929"/>
    </source>
</evidence>
<dbReference type="InterPro" id="IPR036640">
    <property type="entry name" value="ABC1_TM_sf"/>
</dbReference>
<dbReference type="eggNOG" id="COG1132">
    <property type="taxonomic scope" value="Bacteria"/>
</dbReference>
<feature type="domain" description="ABC transmembrane type-1" evidence="11">
    <location>
        <begin position="50"/>
        <end position="344"/>
    </location>
</feature>
<dbReference type="SMART" id="SM00382">
    <property type="entry name" value="AAA"/>
    <property type="match status" value="1"/>
</dbReference>
<dbReference type="PROSITE" id="PS50929">
    <property type="entry name" value="ABC_TM1F"/>
    <property type="match status" value="1"/>
</dbReference>
<feature type="transmembrane region" description="Helical" evidence="9">
    <location>
        <begin position="96"/>
        <end position="123"/>
    </location>
</feature>
<dbReference type="CDD" id="cd03249">
    <property type="entry name" value="ABC_MTABC3_MDL1_MDL2"/>
    <property type="match status" value="1"/>
</dbReference>
<keyword evidence="3" id="KW-0813">Transport</keyword>
<gene>
    <name evidence="12" type="primary">abc</name>
    <name evidence="12" type="ordered locus">MSC_0435</name>
</gene>
<sequence>MFIMSKVKKVYTKIKKKWSFDNTGKFTLKKFGLFIRMNIEIAKKNPLLFFGVVFFTSLDAIFAAMLPLFSSKIITTLVQNNKQWLFNWMELDSTGWLYAIAINLAIIIICEYFTNFTIALYSAQIEVMQRLKILKALTDQDVDFYFDHVSGNILTRLVGDTQFLALGVQQFLTNLIYAFSGSITAITIMYTQNLYMIATLSLVYLLIANLFCVGFFIDMRRKLILAFDIKRETDADMTDRINNISLIKASGTEEFEIKRLEEKNKDYENGLTKFTHSSALLNTSLTFVIQLLIPIIFIIIAVQYLSNNQSSNSLGADIALIFPLLSTLIGGIAILLPSLRSATAASNAANRISELTDPKPMVHSNLKGYKIDKIDKIVLDNISFSYPKKPERIVIPPTKLIFEKGKSYAFVGQTGSGKTTIAKLLLRFYVPTDGKILINGEYNLNRINLPAYLNHIGYVEQEPQILYGTFLDNIKYSKFDATDEEVIQACKKAELHDFIMSLPDQYHTVLGQRGFILSGGQKQRLVIARVFLKDPDVVILDEATSALDNVVEKEIQDKLEELIKGRMCITIAHRLTTIKNVDEIYVLGPNGVGIVQMGTFDQLKKQPGHFRNLYEAGLME</sequence>
<dbReference type="GO" id="GO:0140359">
    <property type="term" value="F:ABC-type transporter activity"/>
    <property type="evidence" value="ECO:0007669"/>
    <property type="project" value="InterPro"/>
</dbReference>
<dbReference type="SUPFAM" id="SSF52540">
    <property type="entry name" value="P-loop containing nucleoside triphosphate hydrolases"/>
    <property type="match status" value="1"/>
</dbReference>
<dbReference type="InterPro" id="IPR003593">
    <property type="entry name" value="AAA+_ATPase"/>
</dbReference>
<dbReference type="Pfam" id="PF00664">
    <property type="entry name" value="ABC_membrane"/>
    <property type="match status" value="1"/>
</dbReference>
<accession>Q6MTH3</accession>
<keyword evidence="13" id="KW-1185">Reference proteome</keyword>
<dbReference type="Gene3D" id="3.40.50.300">
    <property type="entry name" value="P-loop containing nucleotide triphosphate hydrolases"/>
    <property type="match status" value="1"/>
</dbReference>
<protein>
    <submittedName>
        <fullName evidence="12">ABC transporter, permease and ATP-binding componen</fullName>
    </submittedName>
</protein>
<evidence type="ECO:0000256" key="2">
    <source>
        <dbReference type="ARBA" id="ARBA00005417"/>
    </source>
</evidence>
<dbReference type="PROSITE" id="PS00211">
    <property type="entry name" value="ABC_TRANSPORTER_1"/>
    <property type="match status" value="1"/>
</dbReference>
<organism evidence="12 13">
    <name type="scientific">Mycoplasma mycoides subsp. mycoides SC (strain CCUG 32753 / NCTC 10114 / PG1)</name>
    <dbReference type="NCBI Taxonomy" id="272632"/>
    <lineage>
        <taxon>Bacteria</taxon>
        <taxon>Bacillati</taxon>
        <taxon>Mycoplasmatota</taxon>
        <taxon>Mollicutes</taxon>
        <taxon>Mycoplasmataceae</taxon>
        <taxon>Mycoplasma</taxon>
    </lineage>
</organism>
<evidence type="ECO:0000256" key="3">
    <source>
        <dbReference type="ARBA" id="ARBA00022448"/>
    </source>
</evidence>
<keyword evidence="5" id="KW-0547">Nucleotide-binding</keyword>
<keyword evidence="4 9" id="KW-0812">Transmembrane</keyword>
<dbReference type="KEGG" id="mmy:MSC_0435"/>
<dbReference type="Proteomes" id="UP000001016">
    <property type="component" value="Chromosome"/>
</dbReference>
<dbReference type="GO" id="GO:0016887">
    <property type="term" value="F:ATP hydrolysis activity"/>
    <property type="evidence" value="ECO:0007669"/>
    <property type="project" value="InterPro"/>
</dbReference>
<dbReference type="FunFam" id="3.40.50.300:FF:000836">
    <property type="entry name" value="ABC transporter B family member 25"/>
    <property type="match status" value="1"/>
</dbReference>
<comment type="subcellular location">
    <subcellularLocation>
        <location evidence="1">Cell membrane</location>
        <topology evidence="1">Multi-pass membrane protein</topology>
    </subcellularLocation>
</comment>
<dbReference type="PANTHER" id="PTHR24221">
    <property type="entry name" value="ATP-BINDING CASSETTE SUB-FAMILY B"/>
    <property type="match status" value="1"/>
</dbReference>
<dbReference type="STRING" id="272632.MSC_0435"/>
<dbReference type="GO" id="GO:0005524">
    <property type="term" value="F:ATP binding"/>
    <property type="evidence" value="ECO:0007669"/>
    <property type="project" value="UniProtKB-KW"/>
</dbReference>
<evidence type="ECO:0000256" key="1">
    <source>
        <dbReference type="ARBA" id="ARBA00004651"/>
    </source>
</evidence>
<feature type="transmembrane region" description="Helical" evidence="9">
    <location>
        <begin position="171"/>
        <end position="190"/>
    </location>
</feature>
<evidence type="ECO:0000256" key="8">
    <source>
        <dbReference type="ARBA" id="ARBA00023136"/>
    </source>
</evidence>
<dbReference type="InterPro" id="IPR003439">
    <property type="entry name" value="ABC_transporter-like_ATP-bd"/>
</dbReference>
<evidence type="ECO:0000259" key="10">
    <source>
        <dbReference type="PROSITE" id="PS50893"/>
    </source>
</evidence>
<dbReference type="HOGENOM" id="CLU_000604_84_3_14"/>
<comment type="similarity">
    <text evidence="2">Belongs to the ABC transporter superfamily.</text>
</comment>
<feature type="transmembrane region" description="Helical" evidence="9">
    <location>
        <begin position="318"/>
        <end position="336"/>
    </location>
</feature>
<dbReference type="InterPro" id="IPR027417">
    <property type="entry name" value="P-loop_NTPase"/>
</dbReference>
<evidence type="ECO:0000313" key="13">
    <source>
        <dbReference type="Proteomes" id="UP000001016"/>
    </source>
</evidence>
<dbReference type="Pfam" id="PF00005">
    <property type="entry name" value="ABC_tran"/>
    <property type="match status" value="1"/>
</dbReference>
<reference evidence="12 13" key="1">
    <citation type="journal article" date="2004" name="Genome Res.">
        <title>The genome sequence of Mycoplasma mycoides subsp. mycoides SC type strain PG1T, the causative agent of contagious bovine pleuropneumonia (CBPP).</title>
        <authorList>
            <person name="Westberg J."/>
            <person name="Persson A."/>
            <person name="Holmberg A."/>
            <person name="Goesmann A."/>
            <person name="Lundeberg J."/>
            <person name="Johansson K.-E."/>
            <person name="Pettersson B."/>
            <person name="Uhlen M."/>
        </authorList>
    </citation>
    <scope>NUCLEOTIDE SEQUENCE [LARGE SCALE GENOMIC DNA]</scope>
    <source>
        <strain evidence="12 13">PG1</strain>
    </source>
</reference>
<keyword evidence="8 9" id="KW-0472">Membrane</keyword>
<dbReference type="InterPro" id="IPR039421">
    <property type="entry name" value="Type_1_exporter"/>
</dbReference>
<dbReference type="SUPFAM" id="SSF90123">
    <property type="entry name" value="ABC transporter transmembrane region"/>
    <property type="match status" value="1"/>
</dbReference>
<dbReference type="GO" id="GO:0005886">
    <property type="term" value="C:plasma membrane"/>
    <property type="evidence" value="ECO:0007669"/>
    <property type="project" value="UniProtKB-SubCell"/>
</dbReference>
<feature type="domain" description="ABC transporter" evidence="10">
    <location>
        <begin position="377"/>
        <end position="616"/>
    </location>
</feature>